<dbReference type="SMART" id="SM01260">
    <property type="entry name" value="LANC_like"/>
    <property type="match status" value="1"/>
</dbReference>
<gene>
    <name evidence="2" type="ORF">BKM63_16380</name>
</gene>
<dbReference type="SUPFAM" id="SSF158745">
    <property type="entry name" value="LanC-like"/>
    <property type="match status" value="1"/>
</dbReference>
<keyword evidence="3" id="KW-1185">Reference proteome</keyword>
<dbReference type="Gene3D" id="1.50.10.20">
    <property type="match status" value="1"/>
</dbReference>
<dbReference type="GO" id="GO:0005886">
    <property type="term" value="C:plasma membrane"/>
    <property type="evidence" value="ECO:0007669"/>
    <property type="project" value="TreeGrafter"/>
</dbReference>
<dbReference type="Pfam" id="PF05147">
    <property type="entry name" value="LANC_like"/>
    <property type="match status" value="1"/>
</dbReference>
<dbReference type="PANTHER" id="PTHR12736:SF7">
    <property type="entry name" value="LANC-LIKE PROTEIN 3"/>
    <property type="match status" value="1"/>
</dbReference>
<proteinExistence type="predicted"/>
<accession>A0A1J7C441</accession>
<dbReference type="OrthoDB" id="6313827at2"/>
<dbReference type="PRINTS" id="PR01955">
    <property type="entry name" value="LANCFRANKIA"/>
</dbReference>
<evidence type="ECO:0008006" key="4">
    <source>
        <dbReference type="Google" id="ProtNLM"/>
    </source>
</evidence>
<evidence type="ECO:0000313" key="3">
    <source>
        <dbReference type="Proteomes" id="UP000182826"/>
    </source>
</evidence>
<dbReference type="GO" id="GO:0031179">
    <property type="term" value="P:peptide modification"/>
    <property type="evidence" value="ECO:0007669"/>
    <property type="project" value="InterPro"/>
</dbReference>
<organism evidence="2 3">
    <name type="scientific">Flavobacterium johnsoniae</name>
    <name type="common">Cytophaga johnsonae</name>
    <dbReference type="NCBI Taxonomy" id="986"/>
    <lineage>
        <taxon>Bacteria</taxon>
        <taxon>Pseudomonadati</taxon>
        <taxon>Bacteroidota</taxon>
        <taxon>Flavobacteriia</taxon>
        <taxon>Flavobacteriales</taxon>
        <taxon>Flavobacteriaceae</taxon>
        <taxon>Flavobacterium</taxon>
    </lineage>
</organism>
<dbReference type="PANTHER" id="PTHR12736">
    <property type="entry name" value="LANC-LIKE PROTEIN"/>
    <property type="match status" value="1"/>
</dbReference>
<name>A0A1J7C441_FLAJO</name>
<dbReference type="EMBL" id="MLFK01000009">
    <property type="protein sequence ID" value="OIV40465.1"/>
    <property type="molecule type" value="Genomic_DNA"/>
</dbReference>
<protein>
    <recommendedName>
        <fullName evidence="4">Lanthionine synthetase C family protein</fullName>
    </recommendedName>
</protein>
<dbReference type="AlphaFoldDB" id="A0A1J7C441"/>
<dbReference type="PRINTS" id="PR01950">
    <property type="entry name" value="LANCSUPER"/>
</dbReference>
<comment type="caution">
    <text evidence="2">The sequence shown here is derived from an EMBL/GenBank/DDBJ whole genome shotgun (WGS) entry which is preliminary data.</text>
</comment>
<keyword evidence="1" id="KW-0862">Zinc</keyword>
<feature type="binding site" evidence="1">
    <location>
        <position position="317"/>
    </location>
    <ligand>
        <name>Zn(2+)</name>
        <dbReference type="ChEBI" id="CHEBI:29105"/>
    </ligand>
</feature>
<dbReference type="Proteomes" id="UP000182826">
    <property type="component" value="Unassembled WGS sequence"/>
</dbReference>
<dbReference type="InterPro" id="IPR007822">
    <property type="entry name" value="LANC-like"/>
</dbReference>
<dbReference type="InterPro" id="IPR033889">
    <property type="entry name" value="LanC"/>
</dbReference>
<feature type="binding site" evidence="1">
    <location>
        <position position="267"/>
    </location>
    <ligand>
        <name>Zn(2+)</name>
        <dbReference type="ChEBI" id="CHEBI:29105"/>
    </ligand>
</feature>
<dbReference type="RefSeq" id="WP_071637667.1">
    <property type="nucleotide sequence ID" value="NZ_MLFK01000009.1"/>
</dbReference>
<sequence length="414" mass="47675">MLEKIYPQAPEITDVLLEQMIDNIIVSIPTADHTLIHGKPGILIALSYYYKFNLNPANREKIENAIEDCLNYILLDIETKHLDPTLAFGLSGISYAFQTSYDLGQESKIDKEWFKDLNRLIAGSLEYFVNDKEYDYLRGASGIATYLLHFYPKEKHLSHYIEGLYNQAVWTDDKCCHWVFYSFNENGNTFEYLENKINLGLAHGMSGIISILAEFYRKKIAVEKCYMMIEGAVNFLKKNYNDTGISQFPGIWDQNEQFQKVSRLGWCYGDTALGLAIVKAGKYCSNDQWTSFGEKICLKSATRDANNALLDEHGICHGYFGTMHLFNRLSETLENVIYKERKEYWFTEGMLKRDFDLDSTGVYQTVIEKNGNIEKFTTTGVLQGLSGVLLCLLSYKNKFAYPWDKFLLINIEKQ</sequence>
<evidence type="ECO:0000256" key="1">
    <source>
        <dbReference type="PIRSR" id="PIRSR607822-1"/>
    </source>
</evidence>
<keyword evidence="1" id="KW-0479">Metal-binding</keyword>
<reference evidence="2 3" key="1">
    <citation type="submission" date="2016-10" db="EMBL/GenBank/DDBJ databases">
        <title>Draft Genome Sequence of Rhizobacteria Flavobacterium johnsoniae CI04.</title>
        <authorList>
            <person name="Bravo J.I."/>
            <person name="Lozano G.L."/>
            <person name="Handelsman J."/>
        </authorList>
    </citation>
    <scope>NUCLEOTIDE SEQUENCE [LARGE SCALE GENOMIC DNA]</scope>
    <source>
        <strain evidence="2 3">CI04</strain>
    </source>
</reference>
<feature type="binding site" evidence="1">
    <location>
        <position position="316"/>
    </location>
    <ligand>
        <name>Zn(2+)</name>
        <dbReference type="ChEBI" id="CHEBI:29105"/>
    </ligand>
</feature>
<evidence type="ECO:0000313" key="2">
    <source>
        <dbReference type="EMBL" id="OIV40465.1"/>
    </source>
</evidence>
<dbReference type="GO" id="GO:0046872">
    <property type="term" value="F:metal ion binding"/>
    <property type="evidence" value="ECO:0007669"/>
    <property type="project" value="UniProtKB-KW"/>
</dbReference>
<dbReference type="CDD" id="cd04793">
    <property type="entry name" value="LanC"/>
    <property type="match status" value="1"/>
</dbReference>